<dbReference type="OMA" id="EHPSHFA"/>
<dbReference type="GeneID" id="19951190"/>
<evidence type="ECO:0000313" key="1">
    <source>
        <dbReference type="EMBL" id="EQC31948.1"/>
    </source>
</evidence>
<reference evidence="1 2" key="1">
    <citation type="submission" date="2012-04" db="EMBL/GenBank/DDBJ databases">
        <title>The Genome Sequence of Saprolegnia declina VS20.</title>
        <authorList>
            <consortium name="The Broad Institute Genome Sequencing Platform"/>
            <person name="Russ C."/>
            <person name="Nusbaum C."/>
            <person name="Tyler B."/>
            <person name="van West P."/>
            <person name="Dieguez-Uribeondo J."/>
            <person name="de Bruijn I."/>
            <person name="Tripathy S."/>
            <person name="Jiang R."/>
            <person name="Young S.K."/>
            <person name="Zeng Q."/>
            <person name="Gargeya S."/>
            <person name="Fitzgerald M."/>
            <person name="Haas B."/>
            <person name="Abouelleil A."/>
            <person name="Alvarado L."/>
            <person name="Arachchi H.M."/>
            <person name="Berlin A."/>
            <person name="Chapman S.B."/>
            <person name="Goldberg J."/>
            <person name="Griggs A."/>
            <person name="Gujja S."/>
            <person name="Hansen M."/>
            <person name="Howarth C."/>
            <person name="Imamovic A."/>
            <person name="Larimer J."/>
            <person name="McCowen C."/>
            <person name="Montmayeur A."/>
            <person name="Murphy C."/>
            <person name="Neiman D."/>
            <person name="Pearson M."/>
            <person name="Priest M."/>
            <person name="Roberts A."/>
            <person name="Saif S."/>
            <person name="Shea T."/>
            <person name="Sisk P."/>
            <person name="Sykes S."/>
            <person name="Wortman J."/>
            <person name="Nusbaum C."/>
            <person name="Birren B."/>
        </authorList>
    </citation>
    <scope>NUCLEOTIDE SEQUENCE [LARGE SCALE GENOMIC DNA]</scope>
    <source>
        <strain evidence="1 2">VS20</strain>
    </source>
</reference>
<dbReference type="OrthoDB" id="70855at2759"/>
<dbReference type="AlphaFoldDB" id="T0RI46"/>
<dbReference type="Proteomes" id="UP000030762">
    <property type="component" value="Unassembled WGS sequence"/>
</dbReference>
<name>T0RI46_SAPDV</name>
<dbReference type="EMBL" id="JH767166">
    <property type="protein sequence ID" value="EQC31948.1"/>
    <property type="molecule type" value="Genomic_DNA"/>
</dbReference>
<protein>
    <submittedName>
        <fullName evidence="1">Uncharacterized protein</fullName>
    </submittedName>
</protein>
<gene>
    <name evidence="1" type="ORF">SDRG_10463</name>
</gene>
<organism evidence="1 2">
    <name type="scientific">Saprolegnia diclina (strain VS20)</name>
    <dbReference type="NCBI Taxonomy" id="1156394"/>
    <lineage>
        <taxon>Eukaryota</taxon>
        <taxon>Sar</taxon>
        <taxon>Stramenopiles</taxon>
        <taxon>Oomycota</taxon>
        <taxon>Saprolegniomycetes</taxon>
        <taxon>Saprolegniales</taxon>
        <taxon>Saprolegniaceae</taxon>
        <taxon>Saprolegnia</taxon>
    </lineage>
</organism>
<evidence type="ECO:0000313" key="2">
    <source>
        <dbReference type="Proteomes" id="UP000030762"/>
    </source>
</evidence>
<sequence>MTTHLRHAAESAPALRTSRWRGMIWPSDTKPLKCPIARDFLVCNLHFRTHNTTMMMHPPAKRSLHKHLGAMKAMADDPAFTLSGSAEWRTKYLGKLHVGRSSSTSCRAPDVSALERKKSAPIMIPTSTNSKSRSGSCDSGFSWEHPSHFAASSPSWTTDDDDDDDDFLFDVADDDVFGLELASTESGAGARLTPRRTEAFIPPHQLVQRDCFSLGITREFRKKPTAAI</sequence>
<dbReference type="VEuPathDB" id="FungiDB:SDRG_10463"/>
<proteinExistence type="predicted"/>
<dbReference type="InParanoid" id="T0RI46"/>
<keyword evidence="2" id="KW-1185">Reference proteome</keyword>
<accession>T0RI46</accession>
<dbReference type="RefSeq" id="XP_008614676.1">
    <property type="nucleotide sequence ID" value="XM_008616454.1"/>
</dbReference>